<evidence type="ECO:0000256" key="1">
    <source>
        <dbReference type="SAM" id="SignalP"/>
    </source>
</evidence>
<comment type="caution">
    <text evidence="2">The sequence shown here is derived from an EMBL/GenBank/DDBJ whole genome shotgun (WGS) entry which is preliminary data.</text>
</comment>
<evidence type="ECO:0000313" key="3">
    <source>
        <dbReference type="Proteomes" id="UP000214596"/>
    </source>
</evidence>
<feature type="chain" id="PRO_5012488885" description="Haem-binding uptake Tiki superfamily ChaN domain-containing protein" evidence="1">
    <location>
        <begin position="21"/>
        <end position="77"/>
    </location>
</feature>
<evidence type="ECO:0000313" key="2">
    <source>
        <dbReference type="EMBL" id="OXE32978.1"/>
    </source>
</evidence>
<dbReference type="AlphaFoldDB" id="A0A227JDH5"/>
<feature type="non-terminal residue" evidence="2">
    <location>
        <position position="77"/>
    </location>
</feature>
<reference evidence="2 3" key="1">
    <citation type="journal article" date="2017" name="Appl. Environ. Microbiol.">
        <title>Parallel evolution of two clades of a major Atlantic endemic Vibrio parahaemolyticus pathogen lineage by independent acquisition of related pathogenicity islands.</title>
        <authorList>
            <person name="Xu F."/>
            <person name="Gonzalez-Escalona N."/>
            <person name="Drees K.P."/>
            <person name="Sebra R.P."/>
            <person name="Cooper V.S."/>
            <person name="Jones S.H."/>
            <person name="Whistler C.A."/>
        </authorList>
    </citation>
    <scope>NUCLEOTIDE SEQUENCE [LARGE SCALE GENOMIC DNA]</scope>
    <source>
        <strain evidence="2 3">MAVP-3</strain>
    </source>
</reference>
<proteinExistence type="predicted"/>
<dbReference type="SUPFAM" id="SSF159501">
    <property type="entry name" value="EreA/ChaN-like"/>
    <property type="match status" value="1"/>
</dbReference>
<keyword evidence="1" id="KW-0732">Signal</keyword>
<sequence>MRFSILGLAFASVLSGCVSTTPTTSALSSTDVTTFYDYQLHSPSGNALALQNLPDELKNADVILVGEWHTHAGIHRF</sequence>
<evidence type="ECO:0008006" key="4">
    <source>
        <dbReference type="Google" id="ProtNLM"/>
    </source>
</evidence>
<name>A0A227JDH5_VIBPH</name>
<organism evidence="2 3">
    <name type="scientific">Vibrio parahaemolyticus</name>
    <dbReference type="NCBI Taxonomy" id="670"/>
    <lineage>
        <taxon>Bacteria</taxon>
        <taxon>Pseudomonadati</taxon>
        <taxon>Pseudomonadota</taxon>
        <taxon>Gammaproteobacteria</taxon>
        <taxon>Vibrionales</taxon>
        <taxon>Vibrionaceae</taxon>
        <taxon>Vibrio</taxon>
    </lineage>
</organism>
<accession>A0A227JDH5</accession>
<dbReference type="Proteomes" id="UP000214596">
    <property type="component" value="Unassembled WGS sequence"/>
</dbReference>
<gene>
    <name evidence="2" type="ORF">CA163_09945</name>
</gene>
<dbReference type="PROSITE" id="PS51257">
    <property type="entry name" value="PROKAR_LIPOPROTEIN"/>
    <property type="match status" value="1"/>
</dbReference>
<feature type="signal peptide" evidence="1">
    <location>
        <begin position="1"/>
        <end position="20"/>
    </location>
</feature>
<protein>
    <recommendedName>
        <fullName evidence="4">Haem-binding uptake Tiki superfamily ChaN domain-containing protein</fullName>
    </recommendedName>
</protein>
<dbReference type="EMBL" id="NIXT01000458">
    <property type="protein sequence ID" value="OXE32978.1"/>
    <property type="molecule type" value="Genomic_DNA"/>
</dbReference>